<evidence type="ECO:0008006" key="3">
    <source>
        <dbReference type="Google" id="ProtNLM"/>
    </source>
</evidence>
<reference evidence="2" key="1">
    <citation type="journal article" date="2020" name="mSystems">
        <title>Genome- and Community-Level Interaction Insights into Carbon Utilization and Element Cycling Functions of Hydrothermarchaeota in Hydrothermal Sediment.</title>
        <authorList>
            <person name="Zhou Z."/>
            <person name="Liu Y."/>
            <person name="Xu W."/>
            <person name="Pan J."/>
            <person name="Luo Z.H."/>
            <person name="Li M."/>
        </authorList>
    </citation>
    <scope>NUCLEOTIDE SEQUENCE [LARGE SCALE GENOMIC DNA]</scope>
    <source>
        <strain evidence="2">SpSt-210</strain>
    </source>
</reference>
<evidence type="ECO:0000256" key="1">
    <source>
        <dbReference type="SAM" id="Phobius"/>
    </source>
</evidence>
<name>A0A831TIQ5_9BACT</name>
<keyword evidence="1" id="KW-0472">Membrane</keyword>
<gene>
    <name evidence="2" type="ORF">ENP34_14985</name>
</gene>
<protein>
    <recommendedName>
        <fullName evidence="3">DUF1700 domain-containing protein</fullName>
    </recommendedName>
</protein>
<proteinExistence type="predicted"/>
<dbReference type="EMBL" id="DSIY01000349">
    <property type="protein sequence ID" value="HEG92720.1"/>
    <property type="molecule type" value="Genomic_DNA"/>
</dbReference>
<keyword evidence="1" id="KW-0812">Transmembrane</keyword>
<dbReference type="AlphaFoldDB" id="A0A831TIQ5"/>
<comment type="caution">
    <text evidence="2">The sequence shown here is derived from an EMBL/GenBank/DDBJ whole genome shotgun (WGS) entry which is preliminary data.</text>
</comment>
<feature type="transmembrane region" description="Helical" evidence="1">
    <location>
        <begin position="92"/>
        <end position="113"/>
    </location>
</feature>
<evidence type="ECO:0000313" key="2">
    <source>
        <dbReference type="EMBL" id="HEG92720.1"/>
    </source>
</evidence>
<keyword evidence="1" id="KW-1133">Transmembrane helix</keyword>
<accession>A0A831TIQ5</accession>
<organism evidence="2">
    <name type="scientific">Thermorudis peleae</name>
    <dbReference type="NCBI Taxonomy" id="1382356"/>
    <lineage>
        <taxon>Bacteria</taxon>
        <taxon>Pseudomonadati</taxon>
        <taxon>Thermomicrobiota</taxon>
        <taxon>Thermomicrobia</taxon>
        <taxon>Thermomicrobia incertae sedis</taxon>
        <taxon>Thermorudis</taxon>
    </lineage>
</organism>
<feature type="transmembrane region" description="Helical" evidence="1">
    <location>
        <begin position="125"/>
        <end position="143"/>
    </location>
</feature>
<dbReference type="Pfam" id="PF22564">
    <property type="entry name" value="HAAS"/>
    <property type="match status" value="1"/>
</dbReference>
<feature type="transmembrane region" description="Helical" evidence="1">
    <location>
        <begin position="199"/>
        <end position="222"/>
    </location>
</feature>
<sequence>MSDDPLRALIDRYLREVDEALGDLPYSQRREILDDLRTHIHDALSAVPDTNEATLRSILDRLGAPDELAREARERMGMAGSLSQPKVARRPGIYETVAVVLTAIVWPIGLVLVWLSESWRTRDKLIASALPLLGLALVGLWVTPIRVDSRVESYELATPVTYSPGAEPSVAPPVGTPTVLATPPSHPRTTVERANWTSLLGIAILLGGSFGLPFASALYLAFQFRRPKTRTLHTGGTSSFTAAGPSPRYVP</sequence>